<accession>A0A9P0MKE1</accession>
<evidence type="ECO:0000313" key="3">
    <source>
        <dbReference type="Proteomes" id="UP001152798"/>
    </source>
</evidence>
<dbReference type="GO" id="GO:0032451">
    <property type="term" value="F:demethylase activity"/>
    <property type="evidence" value="ECO:0007669"/>
    <property type="project" value="TreeGrafter"/>
</dbReference>
<dbReference type="Proteomes" id="UP001152798">
    <property type="component" value="Chromosome 4"/>
</dbReference>
<organism evidence="2 3">
    <name type="scientific">Nezara viridula</name>
    <name type="common">Southern green stink bug</name>
    <name type="synonym">Cimex viridulus</name>
    <dbReference type="NCBI Taxonomy" id="85310"/>
    <lineage>
        <taxon>Eukaryota</taxon>
        <taxon>Metazoa</taxon>
        <taxon>Ecdysozoa</taxon>
        <taxon>Arthropoda</taxon>
        <taxon>Hexapoda</taxon>
        <taxon>Insecta</taxon>
        <taxon>Pterygota</taxon>
        <taxon>Neoptera</taxon>
        <taxon>Paraneoptera</taxon>
        <taxon>Hemiptera</taxon>
        <taxon>Heteroptera</taxon>
        <taxon>Panheteroptera</taxon>
        <taxon>Pentatomomorpha</taxon>
        <taxon>Pentatomoidea</taxon>
        <taxon>Pentatomidae</taxon>
        <taxon>Pentatominae</taxon>
        <taxon>Nezara</taxon>
    </lineage>
</organism>
<reference evidence="2" key="1">
    <citation type="submission" date="2022-01" db="EMBL/GenBank/DDBJ databases">
        <authorList>
            <person name="King R."/>
        </authorList>
    </citation>
    <scope>NUCLEOTIDE SEQUENCE</scope>
</reference>
<dbReference type="Gene3D" id="2.60.120.590">
    <property type="entry name" value="Alpha-ketoglutarate-dependent dioxygenase AlkB-like"/>
    <property type="match status" value="1"/>
</dbReference>
<comment type="cofactor">
    <cofactor evidence="1">
        <name>Fe(2+)</name>
        <dbReference type="ChEBI" id="CHEBI:29033"/>
    </cofactor>
</comment>
<dbReference type="SUPFAM" id="SSF51197">
    <property type="entry name" value="Clavaminate synthase-like"/>
    <property type="match status" value="1"/>
</dbReference>
<dbReference type="InterPro" id="IPR037151">
    <property type="entry name" value="AlkB-like_sf"/>
</dbReference>
<name>A0A9P0MKE1_NEZVI</name>
<evidence type="ECO:0000313" key="2">
    <source>
        <dbReference type="EMBL" id="CAH1399758.1"/>
    </source>
</evidence>
<gene>
    <name evidence="2" type="ORF">NEZAVI_LOCUS9140</name>
</gene>
<dbReference type="OrthoDB" id="442860at2759"/>
<dbReference type="GO" id="GO:0016491">
    <property type="term" value="F:oxidoreductase activity"/>
    <property type="evidence" value="ECO:0007669"/>
    <property type="project" value="TreeGrafter"/>
</dbReference>
<dbReference type="EMBL" id="OV725080">
    <property type="protein sequence ID" value="CAH1399758.1"/>
    <property type="molecule type" value="Genomic_DNA"/>
</dbReference>
<proteinExistence type="predicted"/>
<dbReference type="AlphaFoldDB" id="A0A9P0MKE1"/>
<evidence type="ECO:0000256" key="1">
    <source>
        <dbReference type="ARBA" id="ARBA00001954"/>
    </source>
</evidence>
<sequence>MFTSLIVLSYLHNRMETDRSNLCGCKGIRTCLKCEQQFDIPCKNKSIHEKAYSIYFYCIYCKMCYPGLSSEINAHPFHTGEPIAVSGIYVGEDFLSEADEADLLKALDALPWDCSQSGRRKQNFGPKCNFKKRKLKCGDFKGFPVSTKFVQDKFKEVPLLEGYRTVEQCSLEYNPDRGASIDPHIDDCWIWGERIVTVNLLSDSVLTLTPYHGNKYNIDLAPIKFVKSLPDVAIRIPMPARSLIILTQEARYGWEHQVYRDDIKERRVCVAYREFTLPYLPGGEYANEGTVILEKAENFF</sequence>
<dbReference type="InterPro" id="IPR032857">
    <property type="entry name" value="ALKBH4"/>
</dbReference>
<keyword evidence="3" id="KW-1185">Reference proteome</keyword>
<dbReference type="PANTHER" id="PTHR12463">
    <property type="entry name" value="OXYGENASE-RELATED"/>
    <property type="match status" value="1"/>
</dbReference>
<protein>
    <submittedName>
        <fullName evidence="2">Uncharacterized protein</fullName>
    </submittedName>
</protein>
<dbReference type="PANTHER" id="PTHR12463:SF0">
    <property type="entry name" value="ALPHA-KETOGLUTARATE-DEPENDENT DIOXYGENASE ALKB HOMOLOG 4"/>
    <property type="match status" value="1"/>
</dbReference>
<dbReference type="GO" id="GO:0070988">
    <property type="term" value="P:demethylation"/>
    <property type="evidence" value="ECO:0007669"/>
    <property type="project" value="InterPro"/>
</dbReference>